<name>A0A4Y2BPR3_ARAVE</name>
<organism evidence="1 2">
    <name type="scientific">Araneus ventricosus</name>
    <name type="common">Orbweaver spider</name>
    <name type="synonym">Epeira ventricosa</name>
    <dbReference type="NCBI Taxonomy" id="182803"/>
    <lineage>
        <taxon>Eukaryota</taxon>
        <taxon>Metazoa</taxon>
        <taxon>Ecdysozoa</taxon>
        <taxon>Arthropoda</taxon>
        <taxon>Chelicerata</taxon>
        <taxon>Arachnida</taxon>
        <taxon>Araneae</taxon>
        <taxon>Araneomorphae</taxon>
        <taxon>Entelegynae</taxon>
        <taxon>Araneoidea</taxon>
        <taxon>Araneidae</taxon>
        <taxon>Araneus</taxon>
    </lineage>
</organism>
<proteinExistence type="predicted"/>
<sequence>MSKTAAWLTSPCPILQATSADGRMINDRLFSCTRPTCITDPSWELFETCNQKWMQLLVPDRRSIQPCCPCYEGGVFSDGINVTKI</sequence>
<reference evidence="1 2" key="1">
    <citation type="journal article" date="2019" name="Sci. Rep.">
        <title>Orb-weaving spider Araneus ventricosus genome elucidates the spidroin gene catalogue.</title>
        <authorList>
            <person name="Kono N."/>
            <person name="Nakamura H."/>
            <person name="Ohtoshi R."/>
            <person name="Moran D.A.P."/>
            <person name="Shinohara A."/>
            <person name="Yoshida Y."/>
            <person name="Fujiwara M."/>
            <person name="Mori M."/>
            <person name="Tomita M."/>
            <person name="Arakawa K."/>
        </authorList>
    </citation>
    <scope>NUCLEOTIDE SEQUENCE [LARGE SCALE GENOMIC DNA]</scope>
</reference>
<accession>A0A4Y2BPR3</accession>
<gene>
    <name evidence="1" type="ORF">AVEN_163535_1</name>
</gene>
<dbReference type="Proteomes" id="UP000499080">
    <property type="component" value="Unassembled WGS sequence"/>
</dbReference>
<evidence type="ECO:0000313" key="2">
    <source>
        <dbReference type="Proteomes" id="UP000499080"/>
    </source>
</evidence>
<comment type="caution">
    <text evidence="1">The sequence shown here is derived from an EMBL/GenBank/DDBJ whole genome shotgun (WGS) entry which is preliminary data.</text>
</comment>
<feature type="non-terminal residue" evidence="1">
    <location>
        <position position="85"/>
    </location>
</feature>
<evidence type="ECO:0000313" key="1">
    <source>
        <dbReference type="EMBL" id="GBL94221.1"/>
    </source>
</evidence>
<keyword evidence="2" id="KW-1185">Reference proteome</keyword>
<dbReference type="EMBL" id="BGPR01000100">
    <property type="protein sequence ID" value="GBL94221.1"/>
    <property type="molecule type" value="Genomic_DNA"/>
</dbReference>
<dbReference type="AlphaFoldDB" id="A0A4Y2BPR3"/>
<protein>
    <submittedName>
        <fullName evidence="1">Uncharacterized protein</fullName>
    </submittedName>
</protein>